<dbReference type="Proteomes" id="UP000494256">
    <property type="component" value="Unassembled WGS sequence"/>
</dbReference>
<name>A0A8S1A1Q8_ARCPL</name>
<evidence type="ECO:0000313" key="4">
    <source>
        <dbReference type="Proteomes" id="UP000494256"/>
    </source>
</evidence>
<gene>
    <name evidence="3" type="ORF">APLA_LOCUS9775</name>
</gene>
<accession>A0A8S1A1Q8</accession>
<evidence type="ECO:0000259" key="2">
    <source>
        <dbReference type="Pfam" id="PF23105"/>
    </source>
</evidence>
<feature type="domain" description="Integrin beta epidermal growth factor-like" evidence="2">
    <location>
        <begin position="67"/>
        <end position="115"/>
    </location>
</feature>
<sequence>MCHGYRNFLAEIAESWLSHCSWCPTEKRCFSRQLETFKTFCSNDTVNHEDYGLSLEGNAVCSCNREEIEENCYPPGVTSGPVCSSRGSCVCGQCMCNTVPDPKEPTKTVMGEFCEYDNFSCEGPRCNEGPYSISAPNGVEDGSARALEVEIPAT</sequence>
<comment type="caution">
    <text evidence="3">The sequence shown here is derived from an EMBL/GenBank/DDBJ whole genome shotgun (WGS) entry which is preliminary data.</text>
</comment>
<reference evidence="3 4" key="1">
    <citation type="submission" date="2020-04" db="EMBL/GenBank/DDBJ databases">
        <authorList>
            <person name="Wallbank WR R."/>
            <person name="Pardo Diaz C."/>
            <person name="Kozak K."/>
            <person name="Martin S."/>
            <person name="Jiggins C."/>
            <person name="Moest M."/>
            <person name="Warren A I."/>
            <person name="Byers J.R.P. K."/>
            <person name="Montejo-Kovacevich G."/>
            <person name="Yen C E."/>
        </authorList>
    </citation>
    <scope>NUCLEOTIDE SEQUENCE [LARGE SCALE GENOMIC DNA]</scope>
</reference>
<organism evidence="3 4">
    <name type="scientific">Arctia plantaginis</name>
    <name type="common">Wood tiger moth</name>
    <name type="synonym">Phalaena plantaginis</name>
    <dbReference type="NCBI Taxonomy" id="874455"/>
    <lineage>
        <taxon>Eukaryota</taxon>
        <taxon>Metazoa</taxon>
        <taxon>Ecdysozoa</taxon>
        <taxon>Arthropoda</taxon>
        <taxon>Hexapoda</taxon>
        <taxon>Insecta</taxon>
        <taxon>Pterygota</taxon>
        <taxon>Neoptera</taxon>
        <taxon>Endopterygota</taxon>
        <taxon>Lepidoptera</taxon>
        <taxon>Glossata</taxon>
        <taxon>Ditrysia</taxon>
        <taxon>Noctuoidea</taxon>
        <taxon>Erebidae</taxon>
        <taxon>Arctiinae</taxon>
        <taxon>Arctia</taxon>
    </lineage>
</organism>
<dbReference type="OrthoDB" id="7332377at2759"/>
<dbReference type="AlphaFoldDB" id="A0A8S1A1Q8"/>
<evidence type="ECO:0000256" key="1">
    <source>
        <dbReference type="ARBA" id="ARBA00022737"/>
    </source>
</evidence>
<evidence type="ECO:0000313" key="3">
    <source>
        <dbReference type="EMBL" id="CAB3242073.1"/>
    </source>
</evidence>
<dbReference type="Gene3D" id="2.10.25.10">
    <property type="entry name" value="Laminin"/>
    <property type="match status" value="1"/>
</dbReference>
<dbReference type="Pfam" id="PF23105">
    <property type="entry name" value="EGF_integrin"/>
    <property type="match status" value="1"/>
</dbReference>
<dbReference type="EMBL" id="CADEBD010000312">
    <property type="protein sequence ID" value="CAB3242073.1"/>
    <property type="molecule type" value="Genomic_DNA"/>
</dbReference>
<keyword evidence="1" id="KW-0677">Repeat</keyword>
<proteinExistence type="predicted"/>
<protein>
    <recommendedName>
        <fullName evidence="2">Integrin beta epidermal growth factor-like domain-containing protein</fullName>
    </recommendedName>
</protein>
<dbReference type="InterPro" id="IPR057073">
    <property type="entry name" value="EGF_integrin_2"/>
</dbReference>